<keyword evidence="10" id="KW-1185">Reference proteome</keyword>
<evidence type="ECO:0000313" key="9">
    <source>
        <dbReference type="EMBL" id="UPL51116.1"/>
    </source>
</evidence>
<protein>
    <submittedName>
        <fullName evidence="9">M28 family metallopeptidase</fullName>
    </submittedName>
</protein>
<dbReference type="Proteomes" id="UP000829647">
    <property type="component" value="Chromosome"/>
</dbReference>
<keyword evidence="5" id="KW-0378">Hydrolase</keyword>
<accession>A0ABY4JH83</accession>
<evidence type="ECO:0000256" key="6">
    <source>
        <dbReference type="ARBA" id="ARBA00022833"/>
    </source>
</evidence>
<organism evidence="9 10">
    <name type="scientific">Hymenobacter sublimis</name>
    <dbReference type="NCBI Taxonomy" id="2933777"/>
    <lineage>
        <taxon>Bacteria</taxon>
        <taxon>Pseudomonadati</taxon>
        <taxon>Bacteroidota</taxon>
        <taxon>Cytophagia</taxon>
        <taxon>Cytophagales</taxon>
        <taxon>Hymenobacteraceae</taxon>
        <taxon>Hymenobacter</taxon>
    </lineage>
</organism>
<keyword evidence="4 7" id="KW-0732">Signal</keyword>
<dbReference type="SUPFAM" id="SSF53187">
    <property type="entry name" value="Zn-dependent exopeptidases"/>
    <property type="match status" value="1"/>
</dbReference>
<dbReference type="Gene3D" id="3.40.630.10">
    <property type="entry name" value="Zn peptidases"/>
    <property type="match status" value="1"/>
</dbReference>
<dbReference type="CDD" id="cd04821">
    <property type="entry name" value="PA_M28_1_2"/>
    <property type="match status" value="1"/>
</dbReference>
<evidence type="ECO:0000256" key="4">
    <source>
        <dbReference type="ARBA" id="ARBA00022729"/>
    </source>
</evidence>
<feature type="domain" description="Peptidase M28" evidence="8">
    <location>
        <begin position="323"/>
        <end position="540"/>
    </location>
</feature>
<proteinExistence type="predicted"/>
<name>A0ABY4JH83_9BACT</name>
<feature type="signal peptide" evidence="7">
    <location>
        <begin position="1"/>
        <end position="21"/>
    </location>
</feature>
<keyword evidence="6" id="KW-0862">Zinc</keyword>
<dbReference type="PANTHER" id="PTHR12147">
    <property type="entry name" value="METALLOPEPTIDASE M28 FAMILY MEMBER"/>
    <property type="match status" value="1"/>
</dbReference>
<dbReference type="InterPro" id="IPR045175">
    <property type="entry name" value="M28_fam"/>
</dbReference>
<keyword evidence="2" id="KW-0645">Protease</keyword>
<reference evidence="9 10" key="1">
    <citation type="submission" date="2022-04" db="EMBL/GenBank/DDBJ databases">
        <title>Hymenobacter sp. isolated from the air.</title>
        <authorList>
            <person name="Won M."/>
            <person name="Lee C.-M."/>
            <person name="Woen H.-Y."/>
            <person name="Kwon S.-W."/>
        </authorList>
    </citation>
    <scope>NUCLEOTIDE SEQUENCE [LARGE SCALE GENOMIC DNA]</scope>
    <source>
        <strain evidence="10">5516 S-25</strain>
    </source>
</reference>
<evidence type="ECO:0000256" key="2">
    <source>
        <dbReference type="ARBA" id="ARBA00022670"/>
    </source>
</evidence>
<keyword evidence="3" id="KW-0479">Metal-binding</keyword>
<evidence type="ECO:0000256" key="3">
    <source>
        <dbReference type="ARBA" id="ARBA00022723"/>
    </source>
</evidence>
<sequence>MMPFSTFSLLPAGLLFGLVLAACQSQNASTTSSTPAVATAEVGATTPTTPAEAISAATIGRYLQAVSSDEMLGRKPFTLGEQRSTQYLADEFKRLGLQPGPGGSYFQPVPLVEITGTPAPTLHIKGKGQPLSFQYKTDFVTFTQREQPQVSVSNSALVFAGYGVVAPEYGWDDYAGLDVKGKTVVVLVNDPGNAGNDTTLFKGKAMTYYGRWTYKYEEAARHGAAGVLIVHDTKPAAYPWSVVLSGAVSPKLRAQTANNGADKCALEGWLTLDAAKKLFQAAGQSYEQLYAAANTKGFRPRPLGGLTLTGSIQNKLRRQTSRNVLAVLPGTTRPDEYIIYSAHWDHFGVGKAIAGDSIYNGAVDDGTGLAALLSIAEAFQKAPQKPERSIVFLAVTAEEQGLLGSAYYAQHPPYPLNKTVADLNMDMLWPYGQMKDLTVIGYGQSELEDYARAAAREQDRYILPDQQPETGMFYRSDHFNFAHVGVPSLYASGGFESRTRGKDYIAQQRQNYTTNMYHKPADQFDPSWDLAGIAQDAQLYFRVGQRLAAETTFPQWRAGSEFKGARDKSMGK</sequence>
<dbReference type="EMBL" id="CP095848">
    <property type="protein sequence ID" value="UPL51116.1"/>
    <property type="molecule type" value="Genomic_DNA"/>
</dbReference>
<evidence type="ECO:0000256" key="5">
    <source>
        <dbReference type="ARBA" id="ARBA00022801"/>
    </source>
</evidence>
<dbReference type="PANTHER" id="PTHR12147:SF56">
    <property type="entry name" value="AMINOPEPTIDASE YDR415C-RELATED"/>
    <property type="match status" value="1"/>
</dbReference>
<evidence type="ECO:0000259" key="8">
    <source>
        <dbReference type="Pfam" id="PF04389"/>
    </source>
</evidence>
<feature type="chain" id="PRO_5045306645" evidence="7">
    <location>
        <begin position="22"/>
        <end position="572"/>
    </location>
</feature>
<dbReference type="InterPro" id="IPR007484">
    <property type="entry name" value="Peptidase_M28"/>
</dbReference>
<keyword evidence="1" id="KW-0031">Aminopeptidase</keyword>
<evidence type="ECO:0000313" key="10">
    <source>
        <dbReference type="Proteomes" id="UP000829647"/>
    </source>
</evidence>
<evidence type="ECO:0000256" key="1">
    <source>
        <dbReference type="ARBA" id="ARBA00022438"/>
    </source>
</evidence>
<dbReference type="InterPro" id="IPR046450">
    <property type="entry name" value="PA_dom_sf"/>
</dbReference>
<gene>
    <name evidence="9" type="ORF">MWH26_09455</name>
</gene>
<dbReference type="RefSeq" id="WP_247977014.1">
    <property type="nucleotide sequence ID" value="NZ_CP095848.1"/>
</dbReference>
<evidence type="ECO:0000256" key="7">
    <source>
        <dbReference type="SAM" id="SignalP"/>
    </source>
</evidence>
<dbReference type="SUPFAM" id="SSF52025">
    <property type="entry name" value="PA domain"/>
    <property type="match status" value="1"/>
</dbReference>
<dbReference type="CDD" id="cd05660">
    <property type="entry name" value="M28_like_PA"/>
    <property type="match status" value="1"/>
</dbReference>
<dbReference type="Pfam" id="PF04389">
    <property type="entry name" value="Peptidase_M28"/>
    <property type="match status" value="1"/>
</dbReference>
<dbReference type="Gene3D" id="3.50.30.30">
    <property type="match status" value="1"/>
</dbReference>